<feature type="transmembrane region" description="Helical" evidence="1">
    <location>
        <begin position="12"/>
        <end position="38"/>
    </location>
</feature>
<dbReference type="AlphaFoldDB" id="A0A479ZSV7"/>
<proteinExistence type="predicted"/>
<reference evidence="3" key="1">
    <citation type="submission" date="2019-02" db="EMBL/GenBank/DDBJ databases">
        <title>Draft genome sequence of Sphaerospermopsis reniformis NIES-1949.</title>
        <authorList>
            <person name="Yamaguchi H."/>
            <person name="Suzuki S."/>
            <person name="Kawachi M."/>
        </authorList>
    </citation>
    <scope>NUCLEOTIDE SEQUENCE [LARGE SCALE GENOMIC DNA]</scope>
    <source>
        <strain evidence="3">NIES-1949</strain>
    </source>
</reference>
<dbReference type="EMBL" id="BJCE01000013">
    <property type="protein sequence ID" value="GCL35595.1"/>
    <property type="molecule type" value="Genomic_DNA"/>
</dbReference>
<sequence>MSRNSPGYSIANLQYICFVVISFTSLKGLLILSTNILFDQQNQVKHSIFQEWTIDNDLSLKVRGLKKRIFFGFFPFKGEVLNLE</sequence>
<protein>
    <submittedName>
        <fullName evidence="2">Uncharacterized protein</fullName>
    </submittedName>
</protein>
<gene>
    <name evidence="2" type="ORF">SR1949_06920</name>
</gene>
<keyword evidence="1" id="KW-1133">Transmembrane helix</keyword>
<keyword evidence="1" id="KW-0472">Membrane</keyword>
<organism evidence="2 3">
    <name type="scientific">Sphaerospermopsis reniformis</name>
    <dbReference type="NCBI Taxonomy" id="531300"/>
    <lineage>
        <taxon>Bacteria</taxon>
        <taxon>Bacillati</taxon>
        <taxon>Cyanobacteriota</taxon>
        <taxon>Cyanophyceae</taxon>
        <taxon>Nostocales</taxon>
        <taxon>Aphanizomenonaceae</taxon>
        <taxon>Sphaerospermopsis</taxon>
    </lineage>
</organism>
<dbReference type="Proteomes" id="UP000300142">
    <property type="component" value="Unassembled WGS sequence"/>
</dbReference>
<evidence type="ECO:0000313" key="3">
    <source>
        <dbReference type="Proteomes" id="UP000300142"/>
    </source>
</evidence>
<evidence type="ECO:0000313" key="2">
    <source>
        <dbReference type="EMBL" id="GCL35595.1"/>
    </source>
</evidence>
<evidence type="ECO:0000256" key="1">
    <source>
        <dbReference type="SAM" id="Phobius"/>
    </source>
</evidence>
<name>A0A479ZSV7_9CYAN</name>
<comment type="caution">
    <text evidence="2">The sequence shown here is derived from an EMBL/GenBank/DDBJ whole genome shotgun (WGS) entry which is preliminary data.</text>
</comment>
<keyword evidence="3" id="KW-1185">Reference proteome</keyword>
<accession>A0A479ZSV7</accession>
<keyword evidence="1" id="KW-0812">Transmembrane</keyword>